<sequence length="149" mass="15943">MFKLSTIFIASILASLVNASPALEKRQAPEQVDKCRPSGINSNVKYFFQSTAGSNLTKVDTSLSQQWSIFPINHGDSFSFLPAAVTDANFFIFCEACGGNGLGATNCQIQSAGEGQCVSYLNEVSSTVKLDDCSSSEPKQLWNIVTATA</sequence>
<organism evidence="2 3">
    <name type="scientific">Panaeolus cyanescens</name>
    <dbReference type="NCBI Taxonomy" id="181874"/>
    <lineage>
        <taxon>Eukaryota</taxon>
        <taxon>Fungi</taxon>
        <taxon>Dikarya</taxon>
        <taxon>Basidiomycota</taxon>
        <taxon>Agaricomycotina</taxon>
        <taxon>Agaricomycetes</taxon>
        <taxon>Agaricomycetidae</taxon>
        <taxon>Agaricales</taxon>
        <taxon>Agaricineae</taxon>
        <taxon>Galeropsidaceae</taxon>
        <taxon>Panaeolus</taxon>
    </lineage>
</organism>
<evidence type="ECO:0000313" key="3">
    <source>
        <dbReference type="Proteomes" id="UP000284842"/>
    </source>
</evidence>
<name>A0A409YCI4_9AGAR</name>
<evidence type="ECO:0000256" key="1">
    <source>
        <dbReference type="SAM" id="SignalP"/>
    </source>
</evidence>
<dbReference type="EMBL" id="NHTK01001298">
    <property type="protein sequence ID" value="PPR00715.1"/>
    <property type="molecule type" value="Genomic_DNA"/>
</dbReference>
<comment type="caution">
    <text evidence="2">The sequence shown here is derived from an EMBL/GenBank/DDBJ whole genome shotgun (WGS) entry which is preliminary data.</text>
</comment>
<proteinExistence type="predicted"/>
<keyword evidence="3" id="KW-1185">Reference proteome</keyword>
<accession>A0A409YCI4</accession>
<dbReference type="AlphaFoldDB" id="A0A409YCI4"/>
<feature type="chain" id="PRO_5019462174" description="Ricin B lectin domain-containing protein" evidence="1">
    <location>
        <begin position="20"/>
        <end position="149"/>
    </location>
</feature>
<keyword evidence="1" id="KW-0732">Signal</keyword>
<feature type="signal peptide" evidence="1">
    <location>
        <begin position="1"/>
        <end position="19"/>
    </location>
</feature>
<gene>
    <name evidence="2" type="ORF">CVT24_001003</name>
</gene>
<dbReference type="Proteomes" id="UP000284842">
    <property type="component" value="Unassembled WGS sequence"/>
</dbReference>
<reference evidence="2 3" key="1">
    <citation type="journal article" date="2018" name="Evol. Lett.">
        <title>Horizontal gene cluster transfer increased hallucinogenic mushroom diversity.</title>
        <authorList>
            <person name="Reynolds H.T."/>
            <person name="Vijayakumar V."/>
            <person name="Gluck-Thaler E."/>
            <person name="Korotkin H.B."/>
            <person name="Matheny P.B."/>
            <person name="Slot J.C."/>
        </authorList>
    </citation>
    <scope>NUCLEOTIDE SEQUENCE [LARGE SCALE GENOMIC DNA]</scope>
    <source>
        <strain evidence="2 3">2629</strain>
    </source>
</reference>
<evidence type="ECO:0008006" key="4">
    <source>
        <dbReference type="Google" id="ProtNLM"/>
    </source>
</evidence>
<evidence type="ECO:0000313" key="2">
    <source>
        <dbReference type="EMBL" id="PPR00715.1"/>
    </source>
</evidence>
<dbReference type="InParanoid" id="A0A409YCI4"/>
<dbReference type="OrthoDB" id="10483684at2759"/>
<protein>
    <recommendedName>
        <fullName evidence="4">Ricin B lectin domain-containing protein</fullName>
    </recommendedName>
</protein>